<comment type="caution">
    <text evidence="2">The sequence shown here is derived from an EMBL/GenBank/DDBJ whole genome shotgun (WGS) entry which is preliminary data.</text>
</comment>
<feature type="domain" description="HigA2-like helix-turn-helix" evidence="1">
    <location>
        <begin position="18"/>
        <end position="90"/>
    </location>
</feature>
<gene>
    <name evidence="2" type="ORF">AWN90_36500</name>
</gene>
<dbReference type="EMBL" id="LWGR01000009">
    <property type="protein sequence ID" value="KZM72180.1"/>
    <property type="molecule type" value="Genomic_DNA"/>
</dbReference>
<protein>
    <recommendedName>
        <fullName evidence="1">HigA2-like helix-turn-helix domain-containing protein</fullName>
    </recommendedName>
</protein>
<name>A0A164LA81_9NOCA</name>
<dbReference type="Gene3D" id="1.10.260.40">
    <property type="entry name" value="lambda repressor-like DNA-binding domains"/>
    <property type="match status" value="1"/>
</dbReference>
<organism evidence="2 3">
    <name type="scientific">Nocardia terpenica</name>
    <dbReference type="NCBI Taxonomy" id="455432"/>
    <lineage>
        <taxon>Bacteria</taxon>
        <taxon>Bacillati</taxon>
        <taxon>Actinomycetota</taxon>
        <taxon>Actinomycetes</taxon>
        <taxon>Mycobacteriales</taxon>
        <taxon>Nocardiaceae</taxon>
        <taxon>Nocardia</taxon>
    </lineage>
</organism>
<proteinExistence type="predicted"/>
<dbReference type="GO" id="GO:0003677">
    <property type="term" value="F:DNA binding"/>
    <property type="evidence" value="ECO:0007669"/>
    <property type="project" value="InterPro"/>
</dbReference>
<dbReference type="Pfam" id="PF13744">
    <property type="entry name" value="HTH_37"/>
    <property type="match status" value="1"/>
</dbReference>
<evidence type="ECO:0000313" key="2">
    <source>
        <dbReference type="EMBL" id="KZM72180.1"/>
    </source>
</evidence>
<accession>A0A164LA81</accession>
<dbReference type="SUPFAM" id="SSF47413">
    <property type="entry name" value="lambda repressor-like DNA-binding domains"/>
    <property type="match status" value="1"/>
</dbReference>
<keyword evidence="3" id="KW-1185">Reference proteome</keyword>
<evidence type="ECO:0000313" key="3">
    <source>
        <dbReference type="Proteomes" id="UP000076512"/>
    </source>
</evidence>
<dbReference type="RefSeq" id="WP_067592488.1">
    <property type="nucleotide sequence ID" value="NZ_JABMCZ010000001.1"/>
</dbReference>
<dbReference type="Proteomes" id="UP000076512">
    <property type="component" value="Unassembled WGS sequence"/>
</dbReference>
<dbReference type="AlphaFoldDB" id="A0A164LA81"/>
<dbReference type="InterPro" id="IPR039554">
    <property type="entry name" value="HigA2-like_HTH"/>
</dbReference>
<reference evidence="2 3" key="1">
    <citation type="submission" date="2016-04" db="EMBL/GenBank/DDBJ databases">
        <authorList>
            <person name="Evans L.H."/>
            <person name="Alamgir A."/>
            <person name="Owens N."/>
            <person name="Weber N.D."/>
            <person name="Virtaneva K."/>
            <person name="Barbian K."/>
            <person name="Babar A."/>
            <person name="Rosenke K."/>
        </authorList>
    </citation>
    <scope>NUCLEOTIDE SEQUENCE [LARGE SCALE GENOMIC DNA]</scope>
    <source>
        <strain evidence="2 3">IFM 0406</strain>
    </source>
</reference>
<sequence>MIFDKTDGTRTMIREYLSLHRDDSLADLRVTAALAIVDQADELRLTRAELATVLGLNGTTNLSHLMMGRLNKYSVEWLLRAAQAVGMTIEFALAADPSKTEKLRQWRVAQLEE</sequence>
<dbReference type="InterPro" id="IPR010982">
    <property type="entry name" value="Lambda_DNA-bd_dom_sf"/>
</dbReference>
<evidence type="ECO:0000259" key="1">
    <source>
        <dbReference type="Pfam" id="PF13744"/>
    </source>
</evidence>